<dbReference type="Proteomes" id="UP000027002">
    <property type="component" value="Chromosome 4"/>
</dbReference>
<protein>
    <submittedName>
        <fullName evidence="2">Uncharacterized protein</fullName>
    </submittedName>
</protein>
<dbReference type="EMBL" id="CP072756">
    <property type="protein sequence ID" value="QUC20698.1"/>
    <property type="molecule type" value="Genomic_DNA"/>
</dbReference>
<dbReference type="RefSeq" id="XP_042998371.1">
    <property type="nucleotide sequence ID" value="XM_043142437.1"/>
</dbReference>
<feature type="compositionally biased region" description="Pro residues" evidence="1">
    <location>
        <begin position="144"/>
        <end position="161"/>
    </location>
</feature>
<feature type="compositionally biased region" description="Low complexity" evidence="1">
    <location>
        <begin position="295"/>
        <end position="307"/>
    </location>
</feature>
<name>A0A8E5HSI1_USTVR</name>
<gene>
    <name evidence="2" type="ORF">UV8b_04939</name>
</gene>
<feature type="region of interest" description="Disordered" evidence="1">
    <location>
        <begin position="139"/>
        <end position="190"/>
    </location>
</feature>
<proteinExistence type="predicted"/>
<dbReference type="AlphaFoldDB" id="A0A8E5HSI1"/>
<feature type="region of interest" description="Disordered" evidence="1">
    <location>
        <begin position="276"/>
        <end position="344"/>
    </location>
</feature>
<organism evidence="2 3">
    <name type="scientific">Ustilaginoidea virens</name>
    <name type="common">Rice false smut fungus</name>
    <name type="synonym">Villosiclava virens</name>
    <dbReference type="NCBI Taxonomy" id="1159556"/>
    <lineage>
        <taxon>Eukaryota</taxon>
        <taxon>Fungi</taxon>
        <taxon>Dikarya</taxon>
        <taxon>Ascomycota</taxon>
        <taxon>Pezizomycotina</taxon>
        <taxon>Sordariomycetes</taxon>
        <taxon>Hypocreomycetidae</taxon>
        <taxon>Hypocreales</taxon>
        <taxon>Clavicipitaceae</taxon>
        <taxon>Ustilaginoidea</taxon>
    </lineage>
</organism>
<sequence>MLGPPQHISYLKDIPIDSVRTKTGNHSFPVEHKHGLGQCSILPAADLPHHKENIFAARHLSWGDSSSSEQPNGCDLDRQGPSSPSPASAANDPPEPTRLGQITGGAFAQHLPARLPRCLAPDSPEFLQHMDQALRFNEHDMRPAPSPAPPPRPPPSPPPLLPCRAATVRDASSEYPSPEHNTSRIQSPVSEYQHGHRLSLSSLSRFGRANDCLSNLRSSSPASSKGEAVGDTSHHDLIADTAAAITEWQDAGRPLKKMSYHNYSLANSSEVFPSDSLSQREDFSLAPSSPPSTPPDQAAASPSDADAVGALGDQYDGTMEARHDASPKVRHPISPALNNGPHSFCRSKRKASAFSLRSLTRPLTKRRRLAAFCQWASKVSRRLTETYRRFKNQHQVRKERDRDAWGANRRSEELRNPPISWSKGSNGVFEFHGGRQRNEDWWKEGVGRYRAPSGMFATVNDTAGR</sequence>
<evidence type="ECO:0000313" key="2">
    <source>
        <dbReference type="EMBL" id="QUC20698.1"/>
    </source>
</evidence>
<dbReference type="GeneID" id="66065717"/>
<evidence type="ECO:0000256" key="1">
    <source>
        <dbReference type="SAM" id="MobiDB-lite"/>
    </source>
</evidence>
<feature type="region of interest" description="Disordered" evidence="1">
    <location>
        <begin position="62"/>
        <end position="101"/>
    </location>
</feature>
<evidence type="ECO:0000313" key="3">
    <source>
        <dbReference type="Proteomes" id="UP000027002"/>
    </source>
</evidence>
<dbReference type="KEGG" id="uvi:66065717"/>
<reference evidence="2" key="1">
    <citation type="submission" date="2020-03" db="EMBL/GenBank/DDBJ databases">
        <title>A mixture of massive structural variations and highly conserved coding sequences in Ustilaginoidea virens genome.</title>
        <authorList>
            <person name="Zhang K."/>
            <person name="Zhao Z."/>
            <person name="Zhang Z."/>
            <person name="Li Y."/>
            <person name="Hsiang T."/>
            <person name="Sun W."/>
        </authorList>
    </citation>
    <scope>NUCLEOTIDE SEQUENCE</scope>
    <source>
        <strain evidence="2">UV-8b</strain>
    </source>
</reference>
<feature type="compositionally biased region" description="Low complexity" evidence="1">
    <location>
        <begin position="81"/>
        <end position="90"/>
    </location>
</feature>
<feature type="compositionally biased region" description="Polar residues" evidence="1">
    <location>
        <begin position="179"/>
        <end position="190"/>
    </location>
</feature>
<accession>A0A8E5HSI1</accession>
<dbReference type="OrthoDB" id="4936392at2759"/>
<keyword evidence="3" id="KW-1185">Reference proteome</keyword>